<evidence type="ECO:0000313" key="2">
    <source>
        <dbReference type="Proteomes" id="UP000229530"/>
    </source>
</evidence>
<gene>
    <name evidence="1" type="ORF">COU12_02365</name>
</gene>
<proteinExistence type="predicted"/>
<accession>A0A2M6WFK9</accession>
<comment type="caution">
    <text evidence="1">The sequence shown here is derived from an EMBL/GenBank/DDBJ whole genome shotgun (WGS) entry which is preliminary data.</text>
</comment>
<name>A0A2M6WFK9_9BACT</name>
<reference evidence="2" key="1">
    <citation type="submission" date="2017-09" db="EMBL/GenBank/DDBJ databases">
        <title>Depth-based differentiation of microbial function through sediment-hosted aquifers and enrichment of novel symbionts in the deep terrestrial subsurface.</title>
        <authorList>
            <person name="Probst A.J."/>
            <person name="Ladd B."/>
            <person name="Jarett J.K."/>
            <person name="Geller-Mcgrath D.E."/>
            <person name="Sieber C.M.K."/>
            <person name="Emerson J.B."/>
            <person name="Anantharaman K."/>
            <person name="Thomas B.C."/>
            <person name="Malmstrom R."/>
            <person name="Stieglmeier M."/>
            <person name="Klingl A."/>
            <person name="Woyke T."/>
            <person name="Ryan C.M."/>
            <person name="Banfield J.F."/>
        </authorList>
    </citation>
    <scope>NUCLEOTIDE SEQUENCE [LARGE SCALE GENOMIC DNA]</scope>
</reference>
<dbReference type="AlphaFoldDB" id="A0A2M6WFK9"/>
<protein>
    <submittedName>
        <fullName evidence="1">Uncharacterized protein</fullName>
    </submittedName>
</protein>
<evidence type="ECO:0000313" key="1">
    <source>
        <dbReference type="EMBL" id="PIT91569.1"/>
    </source>
</evidence>
<feature type="non-terminal residue" evidence="1">
    <location>
        <position position="1"/>
    </location>
</feature>
<dbReference type="EMBL" id="PFBE01000039">
    <property type="protein sequence ID" value="PIT91569.1"/>
    <property type="molecule type" value="Genomic_DNA"/>
</dbReference>
<organism evidence="1 2">
    <name type="scientific">Candidatus Jorgensenbacteria bacterium CG10_big_fil_rev_8_21_14_0_10_54_38</name>
    <dbReference type="NCBI Taxonomy" id="1974593"/>
    <lineage>
        <taxon>Bacteria</taxon>
        <taxon>Candidatus Joergenseniibacteriota</taxon>
    </lineage>
</organism>
<dbReference type="Proteomes" id="UP000229530">
    <property type="component" value="Unassembled WGS sequence"/>
</dbReference>
<sequence length="103" mass="11463">ISDIRQIQNQVEIYYSGQQSYPPDIYELSGAPFDPVANPETGEFYKYAYERLSQNSFLLGACLEGKRPVGISHVSQDFQNGISNYGEGCNCSDASNMVYCVKS</sequence>